<reference evidence="1" key="1">
    <citation type="submission" date="2022-08" db="EMBL/GenBank/DDBJ databases">
        <title>Genome Sequence of Pycnoporus sanguineus.</title>
        <authorList>
            <person name="Buettner E."/>
        </authorList>
    </citation>
    <scope>NUCLEOTIDE SEQUENCE</scope>
    <source>
        <strain evidence="1">CG-C14</strain>
    </source>
</reference>
<accession>A0ACC1NMQ7</accession>
<evidence type="ECO:0000313" key="1">
    <source>
        <dbReference type="EMBL" id="KAJ2979704.1"/>
    </source>
</evidence>
<dbReference type="Proteomes" id="UP001144978">
    <property type="component" value="Unassembled WGS sequence"/>
</dbReference>
<comment type="caution">
    <text evidence="1">The sequence shown here is derived from an EMBL/GenBank/DDBJ whole genome shotgun (WGS) entry which is preliminary data.</text>
</comment>
<sequence length="200" mass="23038">MLGVPDVFAADLMHLVCLNLTELIMGLLRGSLTCEDPDDRATWVWAVFADREVWQTHGRLVGNATRYLPGSFDRPPRNPAEKISSGYKAWEFLLYVYGLLPGLLRAIRSNEEQQSNHMTTLPMRRQHLKEVIRPEQMMTPSSRGWILFNLMHLPRLLQATIHRICTLQQYCQPERVIAASAHRLDLHHSWALTPLSFGKR</sequence>
<name>A0ACC1NMQ7_9APHY</name>
<protein>
    <submittedName>
        <fullName evidence="1">Uncharacterized protein</fullName>
    </submittedName>
</protein>
<keyword evidence="2" id="KW-1185">Reference proteome</keyword>
<dbReference type="EMBL" id="JANSHE010004217">
    <property type="protein sequence ID" value="KAJ2979704.1"/>
    <property type="molecule type" value="Genomic_DNA"/>
</dbReference>
<evidence type="ECO:0000313" key="2">
    <source>
        <dbReference type="Proteomes" id="UP001144978"/>
    </source>
</evidence>
<proteinExistence type="predicted"/>
<organism evidence="1 2">
    <name type="scientific">Trametes sanguinea</name>
    <dbReference type="NCBI Taxonomy" id="158606"/>
    <lineage>
        <taxon>Eukaryota</taxon>
        <taxon>Fungi</taxon>
        <taxon>Dikarya</taxon>
        <taxon>Basidiomycota</taxon>
        <taxon>Agaricomycotina</taxon>
        <taxon>Agaricomycetes</taxon>
        <taxon>Polyporales</taxon>
        <taxon>Polyporaceae</taxon>
        <taxon>Trametes</taxon>
    </lineage>
</organism>
<gene>
    <name evidence="1" type="ORF">NUW54_g11102</name>
</gene>